<dbReference type="AlphaFoldDB" id="A0ABD0QWX4"/>
<protein>
    <recommendedName>
        <fullName evidence="3">SH2 domain-containing protein</fullName>
    </recommendedName>
</protein>
<evidence type="ECO:0000313" key="5">
    <source>
        <dbReference type="Proteomes" id="UP001529510"/>
    </source>
</evidence>
<dbReference type="Proteomes" id="UP001529510">
    <property type="component" value="Unassembled WGS sequence"/>
</dbReference>
<keyword evidence="1 2" id="KW-0727">SH2 domain</keyword>
<dbReference type="EMBL" id="JAMKFB020000006">
    <property type="protein sequence ID" value="KAL0190724.1"/>
    <property type="molecule type" value="Genomic_DNA"/>
</dbReference>
<dbReference type="Gene3D" id="3.30.505.10">
    <property type="entry name" value="SH2 domain"/>
    <property type="match status" value="1"/>
</dbReference>
<dbReference type="InterPro" id="IPR000980">
    <property type="entry name" value="SH2"/>
</dbReference>
<gene>
    <name evidence="4" type="ORF">M9458_013422</name>
</gene>
<accession>A0ABD0QWX4</accession>
<sequence>DFSVSLKAVGKNKHFKVQLANGVYCIGQRRFNSMDELLEHYKKAPIFTSEHGEKLYLIKPL</sequence>
<evidence type="ECO:0000313" key="4">
    <source>
        <dbReference type="EMBL" id="KAL0190724.1"/>
    </source>
</evidence>
<evidence type="ECO:0000259" key="3">
    <source>
        <dbReference type="PROSITE" id="PS50001"/>
    </source>
</evidence>
<keyword evidence="5" id="KW-1185">Reference proteome</keyword>
<feature type="non-terminal residue" evidence="4">
    <location>
        <position position="61"/>
    </location>
</feature>
<dbReference type="PANTHER" id="PTHR19969">
    <property type="entry name" value="SH2-SH3 ADAPTOR PROTEIN-RELATED"/>
    <property type="match status" value="1"/>
</dbReference>
<dbReference type="Pfam" id="PF00017">
    <property type="entry name" value="SH2"/>
    <property type="match status" value="1"/>
</dbReference>
<organism evidence="4 5">
    <name type="scientific">Cirrhinus mrigala</name>
    <name type="common">Mrigala</name>
    <dbReference type="NCBI Taxonomy" id="683832"/>
    <lineage>
        <taxon>Eukaryota</taxon>
        <taxon>Metazoa</taxon>
        <taxon>Chordata</taxon>
        <taxon>Craniata</taxon>
        <taxon>Vertebrata</taxon>
        <taxon>Euteleostomi</taxon>
        <taxon>Actinopterygii</taxon>
        <taxon>Neopterygii</taxon>
        <taxon>Teleostei</taxon>
        <taxon>Ostariophysi</taxon>
        <taxon>Cypriniformes</taxon>
        <taxon>Cyprinidae</taxon>
        <taxon>Labeoninae</taxon>
        <taxon>Labeonini</taxon>
        <taxon>Cirrhinus</taxon>
    </lineage>
</organism>
<dbReference type="PANTHER" id="PTHR19969:SF12">
    <property type="entry name" value="CYTOPLASMIC PROTEIN NCK2"/>
    <property type="match status" value="1"/>
</dbReference>
<feature type="non-terminal residue" evidence="4">
    <location>
        <position position="1"/>
    </location>
</feature>
<evidence type="ECO:0000256" key="1">
    <source>
        <dbReference type="ARBA" id="ARBA00022999"/>
    </source>
</evidence>
<comment type="caution">
    <text evidence="4">The sequence shown here is derived from an EMBL/GenBank/DDBJ whole genome shotgun (WGS) entry which is preliminary data.</text>
</comment>
<dbReference type="SUPFAM" id="SSF55550">
    <property type="entry name" value="SH2 domain"/>
    <property type="match status" value="1"/>
</dbReference>
<evidence type="ECO:0000256" key="2">
    <source>
        <dbReference type="PROSITE-ProRule" id="PRU00191"/>
    </source>
</evidence>
<reference evidence="4 5" key="1">
    <citation type="submission" date="2024-05" db="EMBL/GenBank/DDBJ databases">
        <title>Genome sequencing and assembly of Indian major carp, Cirrhinus mrigala (Hamilton, 1822).</title>
        <authorList>
            <person name="Mohindra V."/>
            <person name="Chowdhury L.M."/>
            <person name="Lal K."/>
            <person name="Jena J.K."/>
        </authorList>
    </citation>
    <scope>NUCLEOTIDE SEQUENCE [LARGE SCALE GENOMIC DNA]</scope>
    <source>
        <strain evidence="4">CM1030</strain>
        <tissue evidence="4">Blood</tissue>
    </source>
</reference>
<proteinExistence type="predicted"/>
<feature type="domain" description="SH2" evidence="3">
    <location>
        <begin position="1"/>
        <end position="61"/>
    </location>
</feature>
<dbReference type="InterPro" id="IPR036860">
    <property type="entry name" value="SH2_dom_sf"/>
</dbReference>
<name>A0ABD0QWX4_CIRMR</name>
<dbReference type="PROSITE" id="PS50001">
    <property type="entry name" value="SH2"/>
    <property type="match status" value="1"/>
</dbReference>
<dbReference type="InterPro" id="IPR051184">
    <property type="entry name" value="Tyrosine-phos_adapter"/>
</dbReference>